<dbReference type="AlphaFoldDB" id="A0A4Y6PZD8"/>
<evidence type="ECO:0000313" key="2">
    <source>
        <dbReference type="EMBL" id="QDG53539.1"/>
    </source>
</evidence>
<feature type="region of interest" description="Disordered" evidence="1">
    <location>
        <begin position="91"/>
        <end position="112"/>
    </location>
</feature>
<evidence type="ECO:0000313" key="3">
    <source>
        <dbReference type="Proteomes" id="UP000315995"/>
    </source>
</evidence>
<sequence>MGSGTGDIARDLARSLQYIKRAEGIALVDGAGLWLLSRPKPSREWSPKLAEALAREELASRRELANLVGAREVKRVTPGWLGRLSYHLGRLDPERASSPTSSCSGWRSTSES</sequence>
<protein>
    <submittedName>
        <fullName evidence="2">Uncharacterized protein</fullName>
    </submittedName>
</protein>
<evidence type="ECO:0000256" key="1">
    <source>
        <dbReference type="SAM" id="MobiDB-lite"/>
    </source>
</evidence>
<dbReference type="RefSeq" id="WP_141199993.1">
    <property type="nucleotide sequence ID" value="NZ_CP041186.1"/>
</dbReference>
<feature type="compositionally biased region" description="Polar residues" evidence="1">
    <location>
        <begin position="97"/>
        <end position="112"/>
    </location>
</feature>
<accession>A0A4Y6PZD8</accession>
<gene>
    <name evidence="2" type="ORF">FIV42_23185</name>
</gene>
<dbReference type="EMBL" id="CP041186">
    <property type="protein sequence ID" value="QDG53539.1"/>
    <property type="molecule type" value="Genomic_DNA"/>
</dbReference>
<dbReference type="Proteomes" id="UP000315995">
    <property type="component" value="Chromosome"/>
</dbReference>
<proteinExistence type="predicted"/>
<keyword evidence="3" id="KW-1185">Reference proteome</keyword>
<reference evidence="2 3" key="1">
    <citation type="submission" date="2019-06" db="EMBL/GenBank/DDBJ databases">
        <title>Persicimonas caeni gen. nov., sp. nov., a predatory bacterium isolated from solar saltern.</title>
        <authorList>
            <person name="Wang S."/>
        </authorList>
    </citation>
    <scope>NUCLEOTIDE SEQUENCE [LARGE SCALE GENOMIC DNA]</scope>
    <source>
        <strain evidence="2 3">YN101</strain>
    </source>
</reference>
<accession>A0A5B8YAA6</accession>
<name>A0A4Y6PZD8_PERCE</name>
<organism evidence="2 3">
    <name type="scientific">Persicimonas caeni</name>
    <dbReference type="NCBI Taxonomy" id="2292766"/>
    <lineage>
        <taxon>Bacteria</taxon>
        <taxon>Deltaproteobacteria</taxon>
        <taxon>Bradymonadales</taxon>
        <taxon>Bradymonadaceae</taxon>
        <taxon>Persicimonas</taxon>
    </lineage>
</organism>